<dbReference type="InterPro" id="IPR002452">
    <property type="entry name" value="Alpha_tubulin"/>
</dbReference>
<dbReference type="InterPro" id="IPR008280">
    <property type="entry name" value="Tub_FtsZ_C"/>
</dbReference>
<dbReference type="GO" id="GO:0007017">
    <property type="term" value="P:microtubule-based process"/>
    <property type="evidence" value="ECO:0007669"/>
    <property type="project" value="InterPro"/>
</dbReference>
<keyword evidence="3" id="KW-0547">Nucleotide-binding</keyword>
<dbReference type="InterPro" id="IPR037103">
    <property type="entry name" value="Tubulin/FtsZ-like_C"/>
</dbReference>
<dbReference type="InterPro" id="IPR000217">
    <property type="entry name" value="Tubulin"/>
</dbReference>
<name>A0A1Y6M506_ZYMTR</name>
<dbReference type="PANTHER" id="PTHR11588">
    <property type="entry name" value="TUBULIN"/>
    <property type="match status" value="1"/>
</dbReference>
<dbReference type="EMBL" id="LT882690">
    <property type="protein sequence ID" value="SMY30151.1"/>
    <property type="molecule type" value="Genomic_DNA"/>
</dbReference>
<dbReference type="Pfam" id="PF03953">
    <property type="entry name" value="Tubulin_C"/>
    <property type="match status" value="1"/>
</dbReference>
<gene>
    <name evidence="8" type="ORF">ZT1A5_G11601</name>
</gene>
<dbReference type="GO" id="GO:0005525">
    <property type="term" value="F:GTP binding"/>
    <property type="evidence" value="ECO:0007669"/>
    <property type="project" value="UniProtKB-KW"/>
</dbReference>
<dbReference type="PRINTS" id="PR01162">
    <property type="entry name" value="ALPHATUBULIN"/>
</dbReference>
<evidence type="ECO:0000256" key="1">
    <source>
        <dbReference type="ARBA" id="ARBA00009636"/>
    </source>
</evidence>
<evidence type="ECO:0000259" key="7">
    <source>
        <dbReference type="Pfam" id="PF03953"/>
    </source>
</evidence>
<comment type="similarity">
    <text evidence="1">Belongs to the tubulin family.</text>
</comment>
<evidence type="ECO:0000256" key="5">
    <source>
        <dbReference type="ARBA" id="ARBA00023134"/>
    </source>
</evidence>
<evidence type="ECO:0000313" key="9">
    <source>
        <dbReference type="Proteomes" id="UP000215453"/>
    </source>
</evidence>
<protein>
    <recommendedName>
        <fullName evidence="7">Tubulin/FtsZ 2-layer sandwich domain-containing protein</fullName>
    </recommendedName>
</protein>
<dbReference type="Gene3D" id="1.10.287.600">
    <property type="entry name" value="Helix hairpin bin"/>
    <property type="match status" value="1"/>
</dbReference>
<dbReference type="GO" id="GO:0016787">
    <property type="term" value="F:hydrolase activity"/>
    <property type="evidence" value="ECO:0007669"/>
    <property type="project" value="UniProtKB-KW"/>
</dbReference>
<dbReference type="InterPro" id="IPR023123">
    <property type="entry name" value="Tubulin_C"/>
</dbReference>
<evidence type="ECO:0000256" key="4">
    <source>
        <dbReference type="ARBA" id="ARBA00022801"/>
    </source>
</evidence>
<dbReference type="Gene3D" id="3.30.1330.20">
    <property type="entry name" value="Tubulin/FtsZ, C-terminal domain"/>
    <property type="match status" value="1"/>
</dbReference>
<proteinExistence type="inferred from homology"/>
<accession>A0A1Y6M506</accession>
<keyword evidence="2" id="KW-0493">Microtubule</keyword>
<dbReference type="GO" id="GO:0005874">
    <property type="term" value="C:microtubule"/>
    <property type="evidence" value="ECO:0007669"/>
    <property type="project" value="UniProtKB-KW"/>
</dbReference>
<evidence type="ECO:0000256" key="2">
    <source>
        <dbReference type="ARBA" id="ARBA00022701"/>
    </source>
</evidence>
<evidence type="ECO:0000256" key="6">
    <source>
        <dbReference type="ARBA" id="ARBA00049117"/>
    </source>
</evidence>
<organism evidence="8 9">
    <name type="scientific">Zymoseptoria tritici ST99CH_1A5</name>
    <dbReference type="NCBI Taxonomy" id="1276529"/>
    <lineage>
        <taxon>Eukaryota</taxon>
        <taxon>Fungi</taxon>
        <taxon>Dikarya</taxon>
        <taxon>Ascomycota</taxon>
        <taxon>Pezizomycotina</taxon>
        <taxon>Dothideomycetes</taxon>
        <taxon>Dothideomycetidae</taxon>
        <taxon>Mycosphaerellales</taxon>
        <taxon>Mycosphaerellaceae</taxon>
        <taxon>Zymoseptoria</taxon>
    </lineage>
</organism>
<sequence length="138" mass="15585">MEYDDRQRRRPQGGSPGRCCPKTKCTIPFIDWCPTGFKLGIYYQPPQNVPKGDFTKKSRQGNRAVCMLSNTNAIAEARSALSHEFDLMLCDFVHWYVGEGMEEGEFSEAREDLATLERDYGEVAADSAEDDKGGEVEY</sequence>
<feature type="domain" description="Tubulin/FtsZ 2-layer sandwich" evidence="7">
    <location>
        <begin position="22"/>
        <end position="80"/>
    </location>
</feature>
<dbReference type="GO" id="GO:0005200">
    <property type="term" value="F:structural constituent of cytoskeleton"/>
    <property type="evidence" value="ECO:0007669"/>
    <property type="project" value="InterPro"/>
</dbReference>
<dbReference type="AlphaFoldDB" id="A0A1Y6M506"/>
<dbReference type="Proteomes" id="UP000215453">
    <property type="component" value="Chromosome 15"/>
</dbReference>
<evidence type="ECO:0000256" key="3">
    <source>
        <dbReference type="ARBA" id="ARBA00022741"/>
    </source>
</evidence>
<reference evidence="8 9" key="1">
    <citation type="submission" date="2016-10" db="EMBL/GenBank/DDBJ databases">
        <authorList>
            <person name="Varghese N."/>
        </authorList>
    </citation>
    <scope>NUCLEOTIDE SEQUENCE [LARGE SCALE GENOMIC DNA]</scope>
</reference>
<keyword evidence="5" id="KW-0342">GTP-binding</keyword>
<dbReference type="SUPFAM" id="SSF55307">
    <property type="entry name" value="Tubulin C-terminal domain-like"/>
    <property type="match status" value="1"/>
</dbReference>
<keyword evidence="4" id="KW-0378">Hydrolase</keyword>
<comment type="catalytic activity">
    <reaction evidence="6">
        <text>GTP + H2O = GDP + phosphate + H(+)</text>
        <dbReference type="Rhea" id="RHEA:19669"/>
        <dbReference type="ChEBI" id="CHEBI:15377"/>
        <dbReference type="ChEBI" id="CHEBI:15378"/>
        <dbReference type="ChEBI" id="CHEBI:37565"/>
        <dbReference type="ChEBI" id="CHEBI:43474"/>
        <dbReference type="ChEBI" id="CHEBI:58189"/>
    </reaction>
    <physiologicalReaction direction="left-to-right" evidence="6">
        <dbReference type="Rhea" id="RHEA:19670"/>
    </physiologicalReaction>
</comment>
<evidence type="ECO:0000313" key="8">
    <source>
        <dbReference type="EMBL" id="SMY30151.1"/>
    </source>
</evidence>
<dbReference type="InterPro" id="IPR018316">
    <property type="entry name" value="Tubulin/FtsZ_2-layer-sand-dom"/>
</dbReference>